<reference evidence="1" key="1">
    <citation type="submission" date="2018-02" db="EMBL/GenBank/DDBJ databases">
        <title>Rhizophora mucronata_Transcriptome.</title>
        <authorList>
            <person name="Meera S.P."/>
            <person name="Sreeshan A."/>
            <person name="Augustine A."/>
        </authorList>
    </citation>
    <scope>NUCLEOTIDE SEQUENCE</scope>
    <source>
        <tissue evidence="1">Leaf</tissue>
    </source>
</reference>
<name>A0A2P2PUD3_RHIMU</name>
<evidence type="ECO:0000313" key="1">
    <source>
        <dbReference type="EMBL" id="MBX58352.1"/>
    </source>
</evidence>
<protein>
    <submittedName>
        <fullName evidence="1">Uncharacterized protein</fullName>
    </submittedName>
</protein>
<dbReference type="AlphaFoldDB" id="A0A2P2PUD3"/>
<dbReference type="EMBL" id="GGEC01077868">
    <property type="protein sequence ID" value="MBX58352.1"/>
    <property type="molecule type" value="Transcribed_RNA"/>
</dbReference>
<organism evidence="1">
    <name type="scientific">Rhizophora mucronata</name>
    <name type="common">Asiatic mangrove</name>
    <dbReference type="NCBI Taxonomy" id="61149"/>
    <lineage>
        <taxon>Eukaryota</taxon>
        <taxon>Viridiplantae</taxon>
        <taxon>Streptophyta</taxon>
        <taxon>Embryophyta</taxon>
        <taxon>Tracheophyta</taxon>
        <taxon>Spermatophyta</taxon>
        <taxon>Magnoliopsida</taxon>
        <taxon>eudicotyledons</taxon>
        <taxon>Gunneridae</taxon>
        <taxon>Pentapetalae</taxon>
        <taxon>rosids</taxon>
        <taxon>fabids</taxon>
        <taxon>Malpighiales</taxon>
        <taxon>Rhizophoraceae</taxon>
        <taxon>Rhizophora</taxon>
    </lineage>
</organism>
<proteinExistence type="predicted"/>
<sequence length="30" mass="3293">MRVSGSSFRSVNLSSISTFPLCVCVCVWKV</sequence>
<accession>A0A2P2PUD3</accession>